<evidence type="ECO:0000256" key="4">
    <source>
        <dbReference type="ARBA" id="ARBA00022448"/>
    </source>
</evidence>
<evidence type="ECO:0000256" key="6">
    <source>
        <dbReference type="ARBA" id="ARBA00022729"/>
    </source>
</evidence>
<comment type="similarity">
    <text evidence="2">Belongs to the bacterial solute-binding protein 9 family.</text>
</comment>
<protein>
    <recommendedName>
        <fullName evidence="3">High-affinity zinc uptake system protein ZnuA</fullName>
    </recommendedName>
</protein>
<evidence type="ECO:0000256" key="7">
    <source>
        <dbReference type="ARBA" id="ARBA00022764"/>
    </source>
</evidence>
<sequence>MSAIFGVLLSHAGTNYAEAKVLTSIRPLGFIASAITDGVTQTDVLLPDGASPHNYALKPSDIERLHNADLVVWVGPTMESFLTKITQKIEDKNNLILSILPNINSLLIKSHQECCYESLPQKNSIKKYKNINNLVKTHSTSLEKHNVCNNSQYNLHIWLSPAIAKNIAIAIHSKLLLQNPQKKNKLDLNLRKFEEQLEQTEKKIVIMLQPVLGKGYFVFHDAYGYFEKTFGLTPLGYFTVNPAIQPGAQRLHQIRTQLVKPQAIFAEPQFRPAIISVVSQGKIVHQGTLDPLGTAIALGANSYMQFLTQLSQQYVNCLNEY</sequence>
<evidence type="ECO:0000313" key="14">
    <source>
        <dbReference type="Proteomes" id="UP000683585"/>
    </source>
</evidence>
<evidence type="ECO:0000256" key="9">
    <source>
        <dbReference type="ARBA" id="ARBA00022906"/>
    </source>
</evidence>
<evidence type="ECO:0000256" key="2">
    <source>
        <dbReference type="ARBA" id="ARBA00011028"/>
    </source>
</evidence>
<dbReference type="Proteomes" id="UP000683585">
    <property type="component" value="Chromosome"/>
</dbReference>
<dbReference type="GO" id="GO:0042597">
    <property type="term" value="C:periplasmic space"/>
    <property type="evidence" value="ECO:0007669"/>
    <property type="project" value="UniProtKB-SubCell"/>
</dbReference>
<dbReference type="CDD" id="cd01019">
    <property type="entry name" value="ZnuA"/>
    <property type="match status" value="1"/>
</dbReference>
<dbReference type="InterPro" id="IPR006127">
    <property type="entry name" value="ZnuA-like"/>
</dbReference>
<organism evidence="13 14">
    <name type="scientific">Candidatus Profftia tarda</name>
    <dbReference type="NCBI Taxonomy" id="1177216"/>
    <lineage>
        <taxon>Bacteria</taxon>
        <taxon>Pseudomonadati</taxon>
        <taxon>Pseudomonadota</taxon>
        <taxon>Gammaproteobacteria</taxon>
        <taxon>Enterobacterales</taxon>
        <taxon>Enterobacteriaceae</taxon>
        <taxon>Candidatus Profftia</taxon>
    </lineage>
</organism>
<dbReference type="EMBL" id="LR890047">
    <property type="protein sequence ID" value="CAD6511088.1"/>
    <property type="molecule type" value="Genomic_DNA"/>
</dbReference>
<keyword evidence="7" id="KW-0574">Periplasm</keyword>
<comment type="subcellular location">
    <subcellularLocation>
        <location evidence="1">Periplasm</location>
    </subcellularLocation>
</comment>
<accession>A0A8E4F081</accession>
<evidence type="ECO:0000313" key="13">
    <source>
        <dbReference type="EMBL" id="CAD6511088.1"/>
    </source>
</evidence>
<keyword evidence="14" id="KW-1185">Reference proteome</keyword>
<dbReference type="InterPro" id="IPR035520">
    <property type="entry name" value="ZnuA"/>
</dbReference>
<gene>
    <name evidence="13" type="primary">znuA</name>
    <name evidence="13" type="ORF">PROFFT_A_04450</name>
</gene>
<evidence type="ECO:0000256" key="5">
    <source>
        <dbReference type="ARBA" id="ARBA00022723"/>
    </source>
</evidence>
<keyword evidence="10" id="KW-0406">Ion transport</keyword>
<evidence type="ECO:0000256" key="10">
    <source>
        <dbReference type="ARBA" id="ARBA00023065"/>
    </source>
</evidence>
<dbReference type="PANTHER" id="PTHR42953">
    <property type="entry name" value="HIGH-AFFINITY ZINC UPTAKE SYSTEM PROTEIN ZNUA-RELATED"/>
    <property type="match status" value="1"/>
</dbReference>
<evidence type="ECO:0000256" key="11">
    <source>
        <dbReference type="ARBA" id="ARBA00023157"/>
    </source>
</evidence>
<proteinExistence type="inferred from homology"/>
<name>A0A8E4F081_9ENTR</name>
<keyword evidence="8" id="KW-0862">Zinc</keyword>
<keyword evidence="9" id="KW-0864">Zinc transport</keyword>
<dbReference type="NCBIfam" id="NF007091">
    <property type="entry name" value="PRK09545.1"/>
    <property type="match status" value="1"/>
</dbReference>
<dbReference type="GO" id="GO:0046872">
    <property type="term" value="F:metal ion binding"/>
    <property type="evidence" value="ECO:0007669"/>
    <property type="project" value="UniProtKB-KW"/>
</dbReference>
<dbReference type="InterPro" id="IPR050492">
    <property type="entry name" value="Bact_metal-bind_prot9"/>
</dbReference>
<dbReference type="AlphaFoldDB" id="A0A8E4F081"/>
<dbReference type="Pfam" id="PF01297">
    <property type="entry name" value="ZnuA"/>
    <property type="match status" value="1"/>
</dbReference>
<keyword evidence="11" id="KW-1015">Disulfide bond</keyword>
<evidence type="ECO:0000256" key="3">
    <source>
        <dbReference type="ARBA" id="ARBA00015915"/>
    </source>
</evidence>
<evidence type="ECO:0000256" key="12">
    <source>
        <dbReference type="ARBA" id="ARBA00045516"/>
    </source>
</evidence>
<keyword evidence="6" id="KW-0732">Signal</keyword>
<dbReference type="PANTHER" id="PTHR42953:SF3">
    <property type="entry name" value="HIGH-AFFINITY ZINC UPTAKE SYSTEM PROTEIN ZNUA"/>
    <property type="match status" value="1"/>
</dbReference>
<keyword evidence="4" id="KW-0813">Transport</keyword>
<evidence type="ECO:0000256" key="8">
    <source>
        <dbReference type="ARBA" id="ARBA00022833"/>
    </source>
</evidence>
<dbReference type="FunFam" id="3.40.50.1980:FF:000006">
    <property type="entry name" value="Zinc ABC transporter substrate-binding protein ZnuA"/>
    <property type="match status" value="1"/>
</dbReference>
<dbReference type="GO" id="GO:0006829">
    <property type="term" value="P:zinc ion transport"/>
    <property type="evidence" value="ECO:0007669"/>
    <property type="project" value="UniProtKB-KW"/>
</dbReference>
<dbReference type="KEGG" id="ptf:PROFFT_A_04450"/>
<keyword evidence="5" id="KW-0479">Metal-binding</keyword>
<evidence type="ECO:0000256" key="1">
    <source>
        <dbReference type="ARBA" id="ARBA00004418"/>
    </source>
</evidence>
<comment type="function">
    <text evidence="12">Part of the ATP-binding cassette (ABC) transport system ZnuABC involved in zinc import. Binds zinc with high affinity and specificity and delivers it to the membrane permease for translocation into the cytoplasm.</text>
</comment>
<reference evidence="13" key="1">
    <citation type="submission" date="2020-10" db="EMBL/GenBank/DDBJ databases">
        <authorList>
            <person name="Szabo G."/>
        </authorList>
    </citation>
    <scope>NUCLEOTIDE SEQUENCE</scope>
    <source>
        <strain evidence="13">PROFFT</strain>
    </source>
</reference>